<dbReference type="InterPro" id="IPR012938">
    <property type="entry name" value="Glc/Sorbosone_DH"/>
</dbReference>
<dbReference type="Pfam" id="PF07995">
    <property type="entry name" value="GSDH"/>
    <property type="match status" value="1"/>
</dbReference>
<organism evidence="3 4">
    <name type="scientific">Stieleria marina</name>
    <dbReference type="NCBI Taxonomy" id="1930275"/>
    <lineage>
        <taxon>Bacteria</taxon>
        <taxon>Pseudomonadati</taxon>
        <taxon>Planctomycetota</taxon>
        <taxon>Planctomycetia</taxon>
        <taxon>Pirellulales</taxon>
        <taxon>Pirellulaceae</taxon>
        <taxon>Stieleria</taxon>
    </lineage>
</organism>
<evidence type="ECO:0000313" key="3">
    <source>
        <dbReference type="EMBL" id="QDT09645.1"/>
    </source>
</evidence>
<dbReference type="SUPFAM" id="SSF50952">
    <property type="entry name" value="Soluble quinoprotein glucose dehydrogenase"/>
    <property type="match status" value="1"/>
</dbReference>
<dbReference type="PANTHER" id="PTHR19328:SF75">
    <property type="entry name" value="ALDOSE SUGAR DEHYDROGENASE YLII"/>
    <property type="match status" value="1"/>
</dbReference>
<dbReference type="PANTHER" id="PTHR19328">
    <property type="entry name" value="HEDGEHOG-INTERACTING PROTEIN"/>
    <property type="match status" value="1"/>
</dbReference>
<dbReference type="GO" id="GO:0016491">
    <property type="term" value="F:oxidoreductase activity"/>
    <property type="evidence" value="ECO:0007669"/>
    <property type="project" value="UniProtKB-KW"/>
</dbReference>
<accession>A0A517NRB4</accession>
<keyword evidence="3" id="KW-0560">Oxidoreductase</keyword>
<sequence precursor="true">MKLSVNAMHMMITLLPFQKRGLAWVALAACCFCSLPVESADFDRVLWTESRVVGFPDPPPPLETTQVFTHLDFPKPMSVTALPGTKDLLVHVHKGDYGGPGRLLRFTPDDPSSQLSEFLVLDDIIYGVAFHPDFQQNGFMYVGCNGRSAALDKVCTRVLRFHVSRTAPFDCQPESQTTIIEWPSNGHNGGDLVFAKDGMLFVSTGDGTSDSDANHAGQDLTTLPGSMLRIDVDQPTAEKPYSIPTDNPFLTIKDARPEIWAYGLRNPWRISIDTKTGDLWAGINGQDLWETVQVVRRGENYGWSITEGSQPFQPNRQRGPTPIVVPTIEHPHSEARSLTGGHVYYGKAHPLLYGHYVYGDYSTGMIWAAKWDGKSVTSHFLVARTSLQIAGFGIDHDGELLIADHGSGLYRLVPSKQKQSSDFPRLLSQTGVYESTVKNRVHPGLIPYTINSPLWSDGASKERFIGLPGDKTVEFQTAKSWDFPDGTVLVKTFALPIASRNNGALTRIETRLLARQGGEWYGYSYEWNEQQTDAVLVDASGIDRKFDVRSPESDGGVSRQTWHYPSRAECMVCHSRAQDYVLGLSVQQTNLDLQIDGHAVPQLERFKQLGLFHSAADKEDAQTKTSSVEKAAPFEFSTSFHEMPRLPKPTDTTEPLETRVRSYLHANCANCHVKEGGGNSDLVLSFATSLDKTRTVNTVPLHGSFDLPDAKLIKPSDPMASVLLHRINQRGRGQMPPLSTSVVDREAVKMIAQWIQTLQIKPLTHEDDSTDASQLTP</sequence>
<proteinExistence type="predicted"/>
<feature type="chain" id="PRO_5022030961" evidence="1">
    <location>
        <begin position="40"/>
        <end position="777"/>
    </location>
</feature>
<feature type="domain" description="Glucose/Sorbosone dehydrogenase" evidence="2">
    <location>
        <begin position="125"/>
        <end position="403"/>
    </location>
</feature>
<dbReference type="InterPro" id="IPR011041">
    <property type="entry name" value="Quinoprot_gluc/sorb_DH_b-prop"/>
</dbReference>
<gene>
    <name evidence="3" type="primary">yliI_2</name>
    <name evidence="3" type="ORF">K239x_15930</name>
</gene>
<evidence type="ECO:0000313" key="4">
    <source>
        <dbReference type="Proteomes" id="UP000319817"/>
    </source>
</evidence>
<dbReference type="Gene3D" id="2.120.10.30">
    <property type="entry name" value="TolB, C-terminal domain"/>
    <property type="match status" value="1"/>
</dbReference>
<evidence type="ECO:0000256" key="1">
    <source>
        <dbReference type="SAM" id="SignalP"/>
    </source>
</evidence>
<dbReference type="InterPro" id="IPR011042">
    <property type="entry name" value="6-blade_b-propeller_TolB-like"/>
</dbReference>
<dbReference type="Proteomes" id="UP000319817">
    <property type="component" value="Chromosome"/>
</dbReference>
<dbReference type="OrthoDB" id="9770043at2"/>
<dbReference type="AlphaFoldDB" id="A0A517NRB4"/>
<dbReference type="EC" id="1.1.5.-" evidence="3"/>
<protein>
    <submittedName>
        <fullName evidence="3">Soluble aldose sugar dehydrogenase YliI</fullName>
        <ecNumber evidence="3">1.1.5.-</ecNumber>
    </submittedName>
</protein>
<name>A0A517NRB4_9BACT</name>
<dbReference type="RefSeq" id="WP_145417208.1">
    <property type="nucleotide sequence ID" value="NZ_CP036526.1"/>
</dbReference>
<keyword evidence="1" id="KW-0732">Signal</keyword>
<evidence type="ECO:0000259" key="2">
    <source>
        <dbReference type="Pfam" id="PF07995"/>
    </source>
</evidence>
<feature type="signal peptide" evidence="1">
    <location>
        <begin position="1"/>
        <end position="39"/>
    </location>
</feature>
<reference evidence="3 4" key="1">
    <citation type="submission" date="2019-02" db="EMBL/GenBank/DDBJ databases">
        <title>Deep-cultivation of Planctomycetes and their phenomic and genomic characterization uncovers novel biology.</title>
        <authorList>
            <person name="Wiegand S."/>
            <person name="Jogler M."/>
            <person name="Boedeker C."/>
            <person name="Pinto D."/>
            <person name="Vollmers J."/>
            <person name="Rivas-Marin E."/>
            <person name="Kohn T."/>
            <person name="Peeters S.H."/>
            <person name="Heuer A."/>
            <person name="Rast P."/>
            <person name="Oberbeckmann S."/>
            <person name="Bunk B."/>
            <person name="Jeske O."/>
            <person name="Meyerdierks A."/>
            <person name="Storesund J.E."/>
            <person name="Kallscheuer N."/>
            <person name="Luecker S."/>
            <person name="Lage O.M."/>
            <person name="Pohl T."/>
            <person name="Merkel B.J."/>
            <person name="Hornburger P."/>
            <person name="Mueller R.-W."/>
            <person name="Bruemmer F."/>
            <person name="Labrenz M."/>
            <person name="Spormann A.M."/>
            <person name="Op den Camp H."/>
            <person name="Overmann J."/>
            <person name="Amann R."/>
            <person name="Jetten M.S.M."/>
            <person name="Mascher T."/>
            <person name="Medema M.H."/>
            <person name="Devos D.P."/>
            <person name="Kaster A.-K."/>
            <person name="Ovreas L."/>
            <person name="Rohde M."/>
            <person name="Galperin M.Y."/>
            <person name="Jogler C."/>
        </authorList>
    </citation>
    <scope>NUCLEOTIDE SEQUENCE [LARGE SCALE GENOMIC DNA]</scope>
    <source>
        <strain evidence="3 4">K23_9</strain>
    </source>
</reference>
<dbReference type="EMBL" id="CP036526">
    <property type="protein sequence ID" value="QDT09645.1"/>
    <property type="molecule type" value="Genomic_DNA"/>
</dbReference>
<keyword evidence="4" id="KW-1185">Reference proteome</keyword>